<accession>J9DBB6</accession>
<dbReference type="Proteomes" id="UP000003163">
    <property type="component" value="Unassembled WGS sequence"/>
</dbReference>
<name>J9DBB6_EDHAE</name>
<protein>
    <submittedName>
        <fullName evidence="1">Uncharacterized protein</fullName>
    </submittedName>
</protein>
<organism evidence="1 2">
    <name type="scientific">Edhazardia aedis (strain USNM 41457)</name>
    <name type="common">Microsporidian parasite</name>
    <dbReference type="NCBI Taxonomy" id="1003232"/>
    <lineage>
        <taxon>Eukaryota</taxon>
        <taxon>Fungi</taxon>
        <taxon>Fungi incertae sedis</taxon>
        <taxon>Microsporidia</taxon>
        <taxon>Edhazardia</taxon>
    </lineage>
</organism>
<reference evidence="1 2" key="1">
    <citation type="submission" date="2011-08" db="EMBL/GenBank/DDBJ databases">
        <authorList>
            <person name="Liu Z.J."/>
            <person name="Shi F.L."/>
            <person name="Lu J.Q."/>
            <person name="Li M."/>
            <person name="Wang Z.L."/>
        </authorList>
    </citation>
    <scope>NUCLEOTIDE SEQUENCE [LARGE SCALE GENOMIC DNA]</scope>
    <source>
        <strain evidence="1 2">USNM 41457</strain>
    </source>
</reference>
<keyword evidence="2" id="KW-1185">Reference proteome</keyword>
<gene>
    <name evidence="1" type="ORF">EDEG_01006</name>
</gene>
<dbReference type="EMBL" id="AFBI03000013">
    <property type="protein sequence ID" value="EJW04784.1"/>
    <property type="molecule type" value="Genomic_DNA"/>
</dbReference>
<sequence>MVERPSSASRLIRLSICRNTFILFKRHLNRVNIKFTSLKSFLVIYNYQSYFNQNLLNFKSKKNLFNLNNFMPKKVIKNHQLESEMSNTTKNVLFILRYEKTNLL</sequence>
<evidence type="ECO:0000313" key="2">
    <source>
        <dbReference type="Proteomes" id="UP000003163"/>
    </source>
</evidence>
<reference evidence="2" key="2">
    <citation type="submission" date="2015-07" db="EMBL/GenBank/DDBJ databases">
        <title>Contrasting host-pathogen interactions and genome evolution in two generalist and specialist microsporidian pathogens of mosquitoes.</title>
        <authorList>
            <consortium name="The Broad Institute Genomics Platform"/>
            <consortium name="The Broad Institute Genome Sequencing Center for Infectious Disease"/>
            <person name="Cuomo C.A."/>
            <person name="Sanscrainte N.D."/>
            <person name="Goldberg J.M."/>
            <person name="Heiman D."/>
            <person name="Young S."/>
            <person name="Zeng Q."/>
            <person name="Becnel J.J."/>
            <person name="Birren B.W."/>
        </authorList>
    </citation>
    <scope>NUCLEOTIDE SEQUENCE [LARGE SCALE GENOMIC DNA]</scope>
    <source>
        <strain evidence="2">USNM 41457</strain>
    </source>
</reference>
<dbReference type="HOGENOM" id="CLU_2250089_0_0_1"/>
<proteinExistence type="predicted"/>
<comment type="caution">
    <text evidence="1">The sequence shown here is derived from an EMBL/GenBank/DDBJ whole genome shotgun (WGS) entry which is preliminary data.</text>
</comment>
<dbReference type="AlphaFoldDB" id="J9DBB6"/>
<evidence type="ECO:0000313" key="1">
    <source>
        <dbReference type="EMBL" id="EJW04784.1"/>
    </source>
</evidence>
<dbReference type="VEuPathDB" id="MicrosporidiaDB:EDEG_01006"/>
<dbReference type="InParanoid" id="J9DBB6"/>